<dbReference type="Proteomes" id="UP000001505">
    <property type="component" value="Chromosome"/>
</dbReference>
<sequence length="664" mass="76388">MRQLTLIIGISIAVIAMTSSIKTTPKPEKIQQNPHIDSGKQAKDYKTAQEFLENQEPEEALEIIHRYKTEMESLSPQGLKWIELFIQGSVDIKDVKQLVILYEFFPEIFKEHEDASLLVADAYLNTNNTKNYKKIRSLWTDRETKAASWFLLDVDLTLLEGKRPEAIGKLKSRTFNNKADVGRLVRLALLEGGEDPKKAWFYLAEAYGKDPFNPDVRSYRAKLLESVGKHSLAQKEYQAASQISPSNLFLKDQLADFYLRHQQYAMALELMQANLAPPSLDSLWVKTLFWSKITTPLDFDWTDAPIPDGNMNTLIRYLISLDQDQFWDQKVYTRVANGNDFLKTCQETFWLRVLQELRDKNEVEAYKLLRYNPFTITSWHPHLEVALKRVANYRKNKTLKLEASQMPHNELPQRFPETAYPKFFEELEQLAESGKEVPQPLHHLLMGKEAYTAVFLAAGWLEAGLALHVLPIIPNDYPDWLAFAITQALYHNRSGLEAREFAALQKKTPKLQLLLAEITIAGGDKEAALKELLPLAKEDSDTGYRAAWLASLIDIEKQEYEKARTIIGSQPRLVNDVLGQETLARIAHLEGDQYLANRIYKSIEKKSPEARSYLARKAFQEQNWERARALTEQLIIDYPENPTLQENLKKIREKQKIGKDSSIH</sequence>
<reference evidence="1 2" key="1">
    <citation type="journal article" date="2010" name="PLoS ONE">
        <title>The Waddlia genome: a window into chlamydial biology.</title>
        <authorList>
            <person name="Bertelli C."/>
            <person name="Collyn F."/>
            <person name="Croxatto A."/>
            <person name="Ruckert C."/>
            <person name="Polkinghorne A."/>
            <person name="Kebbi-Beghdadi C."/>
            <person name="Goesmann A."/>
            <person name="Vaughan L."/>
            <person name="Greub G."/>
        </authorList>
    </citation>
    <scope>NUCLEOTIDE SEQUENCE [LARGE SCALE GENOMIC DNA]</scope>
    <source>
        <strain evidence="2">ATCC VR-1470 / WSU 86-1044</strain>
    </source>
</reference>
<evidence type="ECO:0008006" key="3">
    <source>
        <dbReference type="Google" id="ProtNLM"/>
    </source>
</evidence>
<dbReference type="HOGENOM" id="CLU_413279_0_0_0"/>
<keyword evidence="2" id="KW-1185">Reference proteome</keyword>
<protein>
    <recommendedName>
        <fullName evidence="3">Tetratricopeptide repeat protein</fullName>
    </recommendedName>
</protein>
<evidence type="ECO:0000313" key="2">
    <source>
        <dbReference type="Proteomes" id="UP000001505"/>
    </source>
</evidence>
<name>D6YTT2_WADCW</name>
<dbReference type="eggNOG" id="COG3063">
    <property type="taxonomic scope" value="Bacteria"/>
</dbReference>
<dbReference type="EMBL" id="CP001928">
    <property type="protein sequence ID" value="ADI37543.1"/>
    <property type="molecule type" value="Genomic_DNA"/>
</dbReference>
<gene>
    <name evidence="1" type="ordered locus">wcw_0168</name>
</gene>
<dbReference type="KEGG" id="wch:wcw_0168"/>
<dbReference type="Gene3D" id="1.25.40.10">
    <property type="entry name" value="Tetratricopeptide repeat domain"/>
    <property type="match status" value="1"/>
</dbReference>
<dbReference type="SUPFAM" id="SSF48452">
    <property type="entry name" value="TPR-like"/>
    <property type="match status" value="2"/>
</dbReference>
<dbReference type="InterPro" id="IPR011990">
    <property type="entry name" value="TPR-like_helical_dom_sf"/>
</dbReference>
<evidence type="ECO:0000313" key="1">
    <source>
        <dbReference type="EMBL" id="ADI37543.1"/>
    </source>
</evidence>
<dbReference type="OrthoDB" id="20653at2"/>
<organism evidence="1 2">
    <name type="scientific">Waddlia chondrophila (strain ATCC VR-1470 / WSU 86-1044)</name>
    <dbReference type="NCBI Taxonomy" id="716544"/>
    <lineage>
        <taxon>Bacteria</taxon>
        <taxon>Pseudomonadati</taxon>
        <taxon>Chlamydiota</taxon>
        <taxon>Chlamydiia</taxon>
        <taxon>Parachlamydiales</taxon>
        <taxon>Waddliaceae</taxon>
        <taxon>Waddlia</taxon>
    </lineage>
</organism>
<dbReference type="RefSeq" id="WP_013181271.1">
    <property type="nucleotide sequence ID" value="NC_014225.1"/>
</dbReference>
<proteinExistence type="predicted"/>
<accession>D6YTT2</accession>
<dbReference type="AlphaFoldDB" id="D6YTT2"/>